<dbReference type="PANTHER" id="PTHR42852:SF17">
    <property type="entry name" value="THIOREDOXIN-LIKE PROTEIN HI_1115"/>
    <property type="match status" value="1"/>
</dbReference>
<feature type="domain" description="Thioredoxin" evidence="2">
    <location>
        <begin position="54"/>
        <end position="197"/>
    </location>
</feature>
<evidence type="ECO:0000313" key="3">
    <source>
        <dbReference type="EMBL" id="BAI63440.1"/>
    </source>
</evidence>
<dbReference type="PROSITE" id="PS51352">
    <property type="entry name" value="THIOREDOXIN_2"/>
    <property type="match status" value="1"/>
</dbReference>
<dbReference type="Gene3D" id="3.40.30.10">
    <property type="entry name" value="Glutaredoxin"/>
    <property type="match status" value="1"/>
</dbReference>
<dbReference type="EMBL" id="AB479812">
    <property type="protein sequence ID" value="BAI63440.1"/>
    <property type="molecule type" value="Genomic_DNA"/>
</dbReference>
<dbReference type="Pfam" id="PF08534">
    <property type="entry name" value="Redoxin"/>
    <property type="match status" value="1"/>
</dbReference>
<keyword evidence="1" id="KW-0812">Transmembrane</keyword>
<dbReference type="PANTHER" id="PTHR42852">
    <property type="entry name" value="THIOL:DISULFIDE INTERCHANGE PROTEIN DSBE"/>
    <property type="match status" value="1"/>
</dbReference>
<evidence type="ECO:0000256" key="1">
    <source>
        <dbReference type="SAM" id="Phobius"/>
    </source>
</evidence>
<dbReference type="InterPro" id="IPR013766">
    <property type="entry name" value="Thioredoxin_domain"/>
</dbReference>
<proteinExistence type="predicted"/>
<dbReference type="CDD" id="cd02966">
    <property type="entry name" value="TlpA_like_family"/>
    <property type="match status" value="1"/>
</dbReference>
<feature type="transmembrane region" description="Helical" evidence="1">
    <location>
        <begin position="16"/>
        <end position="36"/>
    </location>
</feature>
<protein>
    <recommendedName>
        <fullName evidence="2">Thioredoxin domain-containing protein</fullName>
    </recommendedName>
</protein>
<keyword evidence="1" id="KW-0472">Membrane</keyword>
<sequence length="203" mass="23332">MKIPGKEVRRMRTYRHFYALIGILCLFVIVLGFMLWRSKQVTSPAQPEAIPASRWINQPLPDVQIMTQEGQGVSLSEFKGKPMVLMDWASWCQHCQKSMPIMSKLYQTYHDDITFIFLNATGSAQGKETRDRAANYRQQLPYEIPIYYDQQTAAANQLQVTAVPTYFFLDKKGVVKHVTTADMTENDLESQILNLLPHQNKDA</sequence>
<evidence type="ECO:0000259" key="2">
    <source>
        <dbReference type="PROSITE" id="PS51352"/>
    </source>
</evidence>
<dbReference type="InterPro" id="IPR013740">
    <property type="entry name" value="Redoxin"/>
</dbReference>
<accession>D2KVM2</accession>
<name>D2KVM2_STREQ</name>
<dbReference type="InterPro" id="IPR050553">
    <property type="entry name" value="Thioredoxin_ResA/DsbE_sf"/>
</dbReference>
<dbReference type="InterPro" id="IPR036249">
    <property type="entry name" value="Thioredoxin-like_sf"/>
</dbReference>
<dbReference type="AlphaFoldDB" id="D2KVM2"/>
<organism evidence="3">
    <name type="scientific">Streptococcus dysgalactiae subsp. equisimilis</name>
    <name type="common">Streptococcus equisimilis</name>
    <dbReference type="NCBI Taxonomy" id="119602"/>
    <lineage>
        <taxon>Bacteria</taxon>
        <taxon>Bacillati</taxon>
        <taxon>Bacillota</taxon>
        <taxon>Bacilli</taxon>
        <taxon>Lactobacillales</taxon>
        <taxon>Streptococcaceae</taxon>
        <taxon>Streptococcus</taxon>
    </lineage>
</organism>
<dbReference type="GO" id="GO:0016491">
    <property type="term" value="F:oxidoreductase activity"/>
    <property type="evidence" value="ECO:0007669"/>
    <property type="project" value="InterPro"/>
</dbReference>
<reference evidence="3" key="1">
    <citation type="journal article" date="2012" name="BMC Genomics">
        <title>Evolutionary paths of streptococcal and staphylococcal superantigens.</title>
        <authorList>
            <person name="Okumura K."/>
            <person name="Shimomura Y."/>
            <person name="Yamagata Murayama S."/>
            <person name="Yagi J."/>
            <person name="Ubukata K."/>
            <person name="Kirikae T."/>
            <person name="Miyoshi-Akiyama T."/>
        </authorList>
    </citation>
    <scope>NUCLEOTIDE SEQUENCE</scope>
    <source>
        <strain evidence="3">168</strain>
    </source>
</reference>
<dbReference type="SUPFAM" id="SSF52833">
    <property type="entry name" value="Thioredoxin-like"/>
    <property type="match status" value="1"/>
</dbReference>
<keyword evidence="1" id="KW-1133">Transmembrane helix</keyword>